<comment type="caution">
    <text evidence="3">The sequence shown here is derived from an EMBL/GenBank/DDBJ whole genome shotgun (WGS) entry which is preliminary data.</text>
</comment>
<dbReference type="Pfam" id="PF00589">
    <property type="entry name" value="Phage_integrase"/>
    <property type="match status" value="1"/>
</dbReference>
<dbReference type="GO" id="GO:0003677">
    <property type="term" value="F:DNA binding"/>
    <property type="evidence" value="ECO:0007669"/>
    <property type="project" value="InterPro"/>
</dbReference>
<evidence type="ECO:0000313" key="3">
    <source>
        <dbReference type="EMBL" id="RCX12113.1"/>
    </source>
</evidence>
<keyword evidence="4" id="KW-1185">Reference proteome</keyword>
<evidence type="ECO:0000313" key="4">
    <source>
        <dbReference type="Proteomes" id="UP000253034"/>
    </source>
</evidence>
<dbReference type="Proteomes" id="UP000253034">
    <property type="component" value="Unassembled WGS sequence"/>
</dbReference>
<proteinExistence type="predicted"/>
<evidence type="ECO:0000256" key="1">
    <source>
        <dbReference type="ARBA" id="ARBA00023172"/>
    </source>
</evidence>
<dbReference type="RefSeq" id="WP_114299100.1">
    <property type="nucleotide sequence ID" value="NZ_QPJT01000024.1"/>
</dbReference>
<dbReference type="InterPro" id="IPR050090">
    <property type="entry name" value="Tyrosine_recombinase_XerCD"/>
</dbReference>
<gene>
    <name evidence="3" type="ORF">DFR58_12463</name>
</gene>
<sequence>MARYKFSSVFADDMMRYIKDKNTAGYNGENFRSRLIGFDKFCIEYNLTEPVFTVHHASKWLEKKECESHPTHYGRINAIKHFLIYLSIKGYDVYITRDVKFKGTDFQPHIYTNEECDRYFMAVDNYSNCRNRKDAIQYPVLFRILYCCGTRINETLGIRRKDVDLDKGILQLNETKNDRQRYVIVGDDLKELLNCYAEKCFYMLNDDDYIFTNANRGRLDEKTIYDNHREFLFKARIPYLGDGKGPRIHDWRHHMAVYAFKQMIDSGFDMYVALPILSTYLGHKTIYATEKYIRLTLQLFPYIEEKFHGMVDRIFGGTAYENN</sequence>
<dbReference type="AlphaFoldDB" id="A0A369ASZ8"/>
<name>A0A369ASZ8_9FIRM</name>
<organism evidence="3 4">
    <name type="scientific">Anaerobacterium chartisolvens</name>
    <dbReference type="NCBI Taxonomy" id="1297424"/>
    <lineage>
        <taxon>Bacteria</taxon>
        <taxon>Bacillati</taxon>
        <taxon>Bacillota</taxon>
        <taxon>Clostridia</taxon>
        <taxon>Eubacteriales</taxon>
        <taxon>Oscillospiraceae</taxon>
        <taxon>Anaerobacterium</taxon>
    </lineage>
</organism>
<protein>
    <submittedName>
        <fullName evidence="3">Site-specific recombinase XerD</fullName>
    </submittedName>
</protein>
<dbReference type="PANTHER" id="PTHR30349:SF64">
    <property type="entry name" value="PROPHAGE INTEGRASE INTD-RELATED"/>
    <property type="match status" value="1"/>
</dbReference>
<feature type="domain" description="Tyr recombinase" evidence="2">
    <location>
        <begin position="106"/>
        <end position="305"/>
    </location>
</feature>
<dbReference type="OrthoDB" id="9766545at2"/>
<reference evidence="3 4" key="1">
    <citation type="submission" date="2018-07" db="EMBL/GenBank/DDBJ databases">
        <title>Genomic Encyclopedia of Type Strains, Phase IV (KMG-IV): sequencing the most valuable type-strain genomes for metagenomic binning, comparative biology and taxonomic classification.</title>
        <authorList>
            <person name="Goeker M."/>
        </authorList>
    </citation>
    <scope>NUCLEOTIDE SEQUENCE [LARGE SCALE GENOMIC DNA]</scope>
    <source>
        <strain evidence="3 4">DSM 27016</strain>
    </source>
</reference>
<dbReference type="EMBL" id="QPJT01000024">
    <property type="protein sequence ID" value="RCX12113.1"/>
    <property type="molecule type" value="Genomic_DNA"/>
</dbReference>
<dbReference type="InterPro" id="IPR011010">
    <property type="entry name" value="DNA_brk_join_enz"/>
</dbReference>
<dbReference type="PANTHER" id="PTHR30349">
    <property type="entry name" value="PHAGE INTEGRASE-RELATED"/>
    <property type="match status" value="1"/>
</dbReference>
<evidence type="ECO:0000259" key="2">
    <source>
        <dbReference type="PROSITE" id="PS51898"/>
    </source>
</evidence>
<keyword evidence="1" id="KW-0233">DNA recombination</keyword>
<dbReference type="GO" id="GO:0006310">
    <property type="term" value="P:DNA recombination"/>
    <property type="evidence" value="ECO:0007669"/>
    <property type="project" value="UniProtKB-KW"/>
</dbReference>
<dbReference type="InterPro" id="IPR013762">
    <property type="entry name" value="Integrase-like_cat_sf"/>
</dbReference>
<accession>A0A369ASZ8</accession>
<dbReference type="Gene3D" id="1.10.443.10">
    <property type="entry name" value="Intergrase catalytic core"/>
    <property type="match status" value="1"/>
</dbReference>
<dbReference type="PROSITE" id="PS51898">
    <property type="entry name" value="TYR_RECOMBINASE"/>
    <property type="match status" value="1"/>
</dbReference>
<dbReference type="GO" id="GO:0015074">
    <property type="term" value="P:DNA integration"/>
    <property type="evidence" value="ECO:0007669"/>
    <property type="project" value="InterPro"/>
</dbReference>
<dbReference type="InterPro" id="IPR002104">
    <property type="entry name" value="Integrase_catalytic"/>
</dbReference>
<dbReference type="SUPFAM" id="SSF56349">
    <property type="entry name" value="DNA breaking-rejoining enzymes"/>
    <property type="match status" value="1"/>
</dbReference>